<evidence type="ECO:0000313" key="3">
    <source>
        <dbReference type="EMBL" id="AYA37320.1"/>
    </source>
</evidence>
<dbReference type="EMBL" id="CP032317">
    <property type="protein sequence ID" value="AYA37320.1"/>
    <property type="molecule type" value="Genomic_DNA"/>
</dbReference>
<feature type="region of interest" description="Disordered" evidence="1">
    <location>
        <begin position="27"/>
        <end position="53"/>
    </location>
</feature>
<proteinExistence type="predicted"/>
<dbReference type="Proteomes" id="UP000262802">
    <property type="component" value="Chromosome"/>
</dbReference>
<organism evidence="3 4">
    <name type="scientific">Hymenobacter oligotrophus</name>
    <dbReference type="NCBI Taxonomy" id="2319843"/>
    <lineage>
        <taxon>Bacteria</taxon>
        <taxon>Pseudomonadati</taxon>
        <taxon>Bacteroidota</taxon>
        <taxon>Cytophagia</taxon>
        <taxon>Cytophagales</taxon>
        <taxon>Hymenobacteraceae</taxon>
        <taxon>Hymenobacter</taxon>
    </lineage>
</organism>
<gene>
    <name evidence="3" type="ORF">D3Y59_09800</name>
</gene>
<evidence type="ECO:0000313" key="4">
    <source>
        <dbReference type="Proteomes" id="UP000262802"/>
    </source>
</evidence>
<keyword evidence="4" id="KW-1185">Reference proteome</keyword>
<accession>A0A3B7R1V9</accession>
<reference evidence="3 4" key="1">
    <citation type="submission" date="2018-09" db="EMBL/GenBank/DDBJ databases">
        <title>Hymenobacter medium sp. nov., isolated from R2A medium.</title>
        <authorList>
            <person name="Yingchao G."/>
        </authorList>
    </citation>
    <scope>NUCLEOTIDE SEQUENCE [LARGE SCALE GENOMIC DNA]</scope>
    <source>
        <strain evidence="4">sh-6</strain>
    </source>
</reference>
<name>A0A3B7R1V9_9BACT</name>
<protein>
    <recommendedName>
        <fullName evidence="5">Lipoprotein</fullName>
    </recommendedName>
</protein>
<keyword evidence="2" id="KW-0732">Signal</keyword>
<feature type="signal peptide" evidence="2">
    <location>
        <begin position="1"/>
        <end position="16"/>
    </location>
</feature>
<dbReference type="KEGG" id="hyh:D3Y59_09800"/>
<dbReference type="OrthoDB" id="883400at2"/>
<sequence length="231" mass="25281">MIYLIMKKTLMLMACAGALTMASCSSDNNTDSAATTTETTTTTETSATGNASAAMGGYSDADYNSRADRISQDLATNMKLDDATRQKVRTVYYNRSKRLGELHNKYATDTTGMAAEMNRVYSDTDTELKGIFTEPEMYATYESNRDMYIEDRYMTTDNTSMASGSDMNAENASGSASMSGSTKTKEGDVKVKIQRDGDLKIKDAADNKTKMDADDGTVKHKPEEGQKVKME</sequence>
<feature type="compositionally biased region" description="Basic and acidic residues" evidence="1">
    <location>
        <begin position="183"/>
        <end position="231"/>
    </location>
</feature>
<feature type="compositionally biased region" description="Polar residues" evidence="1">
    <location>
        <begin position="159"/>
        <end position="182"/>
    </location>
</feature>
<feature type="region of interest" description="Disordered" evidence="1">
    <location>
        <begin position="159"/>
        <end position="231"/>
    </location>
</feature>
<evidence type="ECO:0000256" key="1">
    <source>
        <dbReference type="SAM" id="MobiDB-lite"/>
    </source>
</evidence>
<evidence type="ECO:0000256" key="2">
    <source>
        <dbReference type="SAM" id="SignalP"/>
    </source>
</evidence>
<evidence type="ECO:0008006" key="5">
    <source>
        <dbReference type="Google" id="ProtNLM"/>
    </source>
</evidence>
<dbReference type="PROSITE" id="PS51257">
    <property type="entry name" value="PROKAR_LIPOPROTEIN"/>
    <property type="match status" value="1"/>
</dbReference>
<dbReference type="AlphaFoldDB" id="A0A3B7R1V9"/>
<feature type="chain" id="PRO_5017539433" description="Lipoprotein" evidence="2">
    <location>
        <begin position="17"/>
        <end position="231"/>
    </location>
</feature>